<organism evidence="4 5">
    <name type="scientific">Macleaya cordata</name>
    <name type="common">Five-seeded plume-poppy</name>
    <name type="synonym">Bocconia cordata</name>
    <dbReference type="NCBI Taxonomy" id="56857"/>
    <lineage>
        <taxon>Eukaryota</taxon>
        <taxon>Viridiplantae</taxon>
        <taxon>Streptophyta</taxon>
        <taxon>Embryophyta</taxon>
        <taxon>Tracheophyta</taxon>
        <taxon>Spermatophyta</taxon>
        <taxon>Magnoliopsida</taxon>
        <taxon>Ranunculales</taxon>
        <taxon>Papaveraceae</taxon>
        <taxon>Papaveroideae</taxon>
        <taxon>Macleaya</taxon>
    </lineage>
</organism>
<sequence length="1161" mass="128766">MDLFKLFQFMNVCLVVLLLLKSTESTVLVRFDRVPAARSRFSTAVFRYSIVGLNGTNPCKRKHGCFINCQLDDQTLRHCPADGIILKNLTVNHDHNFRLSVNTSDGDTNSSAYKWFIDTIPPTAFITSKTSYTNAEKTAIDITFSEACTRGDGFKCINTSSCDVLVNGPAYVDASTLQMVEPNIKYRVVVVFSVRSVYGRVVVKMAEKFCTDQAGNQFRRTNGSIIMLHFDRRPVQVDLWTSIPSYELDIGKVPRTVLATNKIKDLEIFLDFSSPVVNSTEDIQSVLHANIGSFKPIHSKSHDNRRFVFKLQNVSRTEIITVKLQSASIIARSGTPASSVAPIAFLYDSTRPGVRLTTRSAGLTKESNIKVVVEFTEPVFGFQPSGVEVVGGRISRQVHMHTKSLYSMMILGVTQSVISILVPEGKANDVAGNLNLVSNQLEMRQYSAPAISVLLHSFVTAGLLATSLAAAVLTLSATNLAAIGALTSGTTNVIISDPSMNLQGMVGHLQVFVFSEWISVRLPIEYSETTKGLRWLIPRGELPWKKESSLISANHYSLSEGQNVLSTSPRILTIGLPDYDKRGQHLTELNSNNFSSYLLQDLPSPAENSSVVSGLHEQWNVNIRNTSYGLPLDPDEYFIYFLREEPLAAVNLIRMENYTGWQDLEMNLFWLGVGAGCLLISQFLILLFLTWRTGTSIHWMHSVPRFELFLLILMLPCISQSSAFVLRGSTTAGIITGALLLAIPIALILSVCLFLIIAIFTSSFVRYKEIKYTRSSTNEPWHTKMLALFTGKTATCKWFYREGLPSSFLPRFGFLFEDRKGPPVFVSVDQNDPNSIPKWIDSGQRGIGRMRAVNFDEGSEEPIVPIFRRLFGGARSAYIILDLLRRVSLGIISGVYSSQRPSQSIIAFSITVVQFLCLFTLKPYIRRGVHVVESISLLCEAAIFGLSIYLGRWNSYKERTMGFVMLTLLFISFSAQLVNEWYALIKCLLQLSQSRNLSFKLGLKCVTKGLILPFLPRKHWSRILPGSSQPKTGLVPVPPLSPETELGREIVAPQLKPLSAMTATIVPMISPGSPGITKVQAAGPLSLQTSTGQKAGGEQRLKGIKVESKSELRKLRELAKASFSGSPIIEEGSSSYFPREHFGSDESSSYNSHNPSPYNRN</sequence>
<dbReference type="OrthoDB" id="1936312at2759"/>
<feature type="region of interest" description="Disordered" evidence="1">
    <location>
        <begin position="1123"/>
        <end position="1161"/>
    </location>
</feature>
<keyword evidence="2" id="KW-1133">Transmembrane helix</keyword>
<feature type="compositionally biased region" description="Low complexity" evidence="1">
    <location>
        <begin position="1123"/>
        <end position="1135"/>
    </location>
</feature>
<reference evidence="4 5" key="1">
    <citation type="journal article" date="2017" name="Mol. Plant">
        <title>The Genome of Medicinal Plant Macleaya cordata Provides New Insights into Benzylisoquinoline Alkaloids Metabolism.</title>
        <authorList>
            <person name="Liu X."/>
            <person name="Liu Y."/>
            <person name="Huang P."/>
            <person name="Ma Y."/>
            <person name="Qing Z."/>
            <person name="Tang Q."/>
            <person name="Cao H."/>
            <person name="Cheng P."/>
            <person name="Zheng Y."/>
            <person name="Yuan Z."/>
            <person name="Zhou Y."/>
            <person name="Liu J."/>
            <person name="Tang Z."/>
            <person name="Zhuo Y."/>
            <person name="Zhang Y."/>
            <person name="Yu L."/>
            <person name="Huang J."/>
            <person name="Yang P."/>
            <person name="Peng Q."/>
            <person name="Zhang J."/>
            <person name="Jiang W."/>
            <person name="Zhang Z."/>
            <person name="Lin K."/>
            <person name="Ro D.K."/>
            <person name="Chen X."/>
            <person name="Xiong X."/>
            <person name="Shang Y."/>
            <person name="Huang S."/>
            <person name="Zeng J."/>
        </authorList>
    </citation>
    <scope>NUCLEOTIDE SEQUENCE [LARGE SCALE GENOMIC DNA]</scope>
    <source>
        <strain evidence="5">cv. BLH2017</strain>
        <tissue evidence="4">Root</tissue>
    </source>
</reference>
<feature type="compositionally biased region" description="Low complexity" evidence="1">
    <location>
        <begin position="1147"/>
        <end position="1161"/>
    </location>
</feature>
<feature type="transmembrane region" description="Helical" evidence="2">
    <location>
        <begin position="963"/>
        <end position="984"/>
    </location>
</feature>
<evidence type="ECO:0000256" key="3">
    <source>
        <dbReference type="SAM" id="SignalP"/>
    </source>
</evidence>
<keyword evidence="3" id="KW-0732">Signal</keyword>
<feature type="transmembrane region" description="Helical" evidence="2">
    <location>
        <begin position="931"/>
        <end position="951"/>
    </location>
</feature>
<feature type="transmembrane region" description="Helical" evidence="2">
    <location>
        <begin position="732"/>
        <end position="765"/>
    </location>
</feature>
<protein>
    <submittedName>
        <fullName evidence="4">Uncharacterized protein</fullName>
    </submittedName>
</protein>
<dbReference type="Proteomes" id="UP000195402">
    <property type="component" value="Unassembled WGS sequence"/>
</dbReference>
<proteinExistence type="predicted"/>
<keyword evidence="2" id="KW-0812">Transmembrane</keyword>
<keyword evidence="5" id="KW-1185">Reference proteome</keyword>
<dbReference type="PANTHER" id="PTHR34677">
    <property type="match status" value="1"/>
</dbReference>
<evidence type="ECO:0000256" key="2">
    <source>
        <dbReference type="SAM" id="Phobius"/>
    </source>
</evidence>
<evidence type="ECO:0000313" key="4">
    <source>
        <dbReference type="EMBL" id="OVA09534.1"/>
    </source>
</evidence>
<gene>
    <name evidence="4" type="ORF">BVC80_9101g56</name>
</gene>
<evidence type="ECO:0000313" key="5">
    <source>
        <dbReference type="Proteomes" id="UP000195402"/>
    </source>
</evidence>
<name>A0A200QGD2_MACCD</name>
<feature type="signal peptide" evidence="3">
    <location>
        <begin position="1"/>
        <end position="25"/>
    </location>
</feature>
<feature type="transmembrane region" description="Helical" evidence="2">
    <location>
        <begin position="668"/>
        <end position="688"/>
    </location>
</feature>
<comment type="caution">
    <text evidence="4">The sequence shown here is derived from an EMBL/GenBank/DDBJ whole genome shotgun (WGS) entry which is preliminary data.</text>
</comment>
<feature type="transmembrane region" description="Helical" evidence="2">
    <location>
        <begin position="708"/>
        <end position="726"/>
    </location>
</feature>
<dbReference type="InParanoid" id="A0A200QGD2"/>
<evidence type="ECO:0000256" key="1">
    <source>
        <dbReference type="SAM" id="MobiDB-lite"/>
    </source>
</evidence>
<dbReference type="OMA" id="SNEYFTY"/>
<dbReference type="STRING" id="56857.A0A200QGD2"/>
<accession>A0A200QGD2</accession>
<dbReference type="PANTHER" id="PTHR34677:SF3">
    <property type="entry name" value="BACTERIAL IG-LIKE DOMAIN-CONTAINING PROTEIN"/>
    <property type="match status" value="1"/>
</dbReference>
<keyword evidence="2" id="KW-0472">Membrane</keyword>
<dbReference type="EMBL" id="MVGT01002051">
    <property type="protein sequence ID" value="OVA09534.1"/>
    <property type="molecule type" value="Genomic_DNA"/>
</dbReference>
<dbReference type="AlphaFoldDB" id="A0A200QGD2"/>
<feature type="chain" id="PRO_5013007324" evidence="3">
    <location>
        <begin position="26"/>
        <end position="1161"/>
    </location>
</feature>